<keyword evidence="3" id="KW-0597">Phosphoprotein</keyword>
<evidence type="ECO:0000256" key="8">
    <source>
        <dbReference type="ARBA" id="ARBA00023242"/>
    </source>
</evidence>
<dbReference type="PANTHER" id="PTHR18843:SF7">
    <property type="entry name" value="LAMINA-ASSOCIATED POLYPEPTIDE 1B ISOFORM 1-RELATED"/>
    <property type="match status" value="1"/>
</dbReference>
<keyword evidence="5" id="KW-1133">Transmembrane helix</keyword>
<evidence type="ECO:0000256" key="6">
    <source>
        <dbReference type="ARBA" id="ARBA00023136"/>
    </source>
</evidence>
<evidence type="ECO:0000256" key="4">
    <source>
        <dbReference type="ARBA" id="ARBA00022692"/>
    </source>
</evidence>
<keyword evidence="8" id="KW-0539">Nucleus</keyword>
<evidence type="ECO:0000256" key="1">
    <source>
        <dbReference type="ARBA" id="ARBA00004259"/>
    </source>
</evidence>
<comment type="similarity">
    <text evidence="2">Belongs to the TOR1AIP family.</text>
</comment>
<keyword evidence="4" id="KW-0812">Transmembrane</keyword>
<keyword evidence="6" id="KW-0472">Membrane</keyword>
<dbReference type="GO" id="GO:0005635">
    <property type="term" value="C:nuclear envelope"/>
    <property type="evidence" value="ECO:0007669"/>
    <property type="project" value="UniProtKB-SubCell"/>
</dbReference>
<dbReference type="InterPro" id="IPR008662">
    <property type="entry name" value="TOIP1/2"/>
</dbReference>
<dbReference type="InterPro" id="IPR038599">
    <property type="entry name" value="LAP1C-like_C_sf"/>
</dbReference>
<dbReference type="PANTHER" id="PTHR18843">
    <property type="entry name" value="TORSIN-1A-INTERACTING PROTEIN"/>
    <property type="match status" value="1"/>
</dbReference>
<dbReference type="InterPro" id="IPR046753">
    <property type="entry name" value="TOIP1/2_C"/>
</dbReference>
<dbReference type="GO" id="GO:0016020">
    <property type="term" value="C:membrane"/>
    <property type="evidence" value="ECO:0007669"/>
    <property type="project" value="TreeGrafter"/>
</dbReference>
<name>K1Q486_MAGGI</name>
<reference evidence="12" key="1">
    <citation type="journal article" date="2012" name="Nature">
        <title>The oyster genome reveals stress adaptation and complexity of shell formation.</title>
        <authorList>
            <person name="Zhang G."/>
            <person name="Fang X."/>
            <person name="Guo X."/>
            <person name="Li L."/>
            <person name="Luo R."/>
            <person name="Xu F."/>
            <person name="Yang P."/>
            <person name="Zhang L."/>
            <person name="Wang X."/>
            <person name="Qi H."/>
            <person name="Xiong Z."/>
            <person name="Que H."/>
            <person name="Xie Y."/>
            <person name="Holland P.W."/>
            <person name="Paps J."/>
            <person name="Zhu Y."/>
            <person name="Wu F."/>
            <person name="Chen Y."/>
            <person name="Wang J."/>
            <person name="Peng C."/>
            <person name="Meng J."/>
            <person name="Yang L."/>
            <person name="Liu J."/>
            <person name="Wen B."/>
            <person name="Zhang N."/>
            <person name="Huang Z."/>
            <person name="Zhu Q."/>
            <person name="Feng Y."/>
            <person name="Mount A."/>
            <person name="Hedgecock D."/>
            <person name="Xu Z."/>
            <person name="Liu Y."/>
            <person name="Domazet-Loso T."/>
            <person name="Du Y."/>
            <person name="Sun X."/>
            <person name="Zhang S."/>
            <person name="Liu B."/>
            <person name="Cheng P."/>
            <person name="Jiang X."/>
            <person name="Li J."/>
            <person name="Fan D."/>
            <person name="Wang W."/>
            <person name="Fu W."/>
            <person name="Wang T."/>
            <person name="Wang B."/>
            <person name="Zhang J."/>
            <person name="Peng Z."/>
            <person name="Li Y."/>
            <person name="Li N."/>
            <person name="Wang J."/>
            <person name="Chen M."/>
            <person name="He Y."/>
            <person name="Tan F."/>
            <person name="Song X."/>
            <person name="Zheng Q."/>
            <person name="Huang R."/>
            <person name="Yang H."/>
            <person name="Du X."/>
            <person name="Chen L."/>
            <person name="Yang M."/>
            <person name="Gaffney P.M."/>
            <person name="Wang S."/>
            <person name="Luo L."/>
            <person name="She Z."/>
            <person name="Ming Y."/>
            <person name="Huang W."/>
            <person name="Zhang S."/>
            <person name="Huang B."/>
            <person name="Zhang Y."/>
            <person name="Qu T."/>
            <person name="Ni P."/>
            <person name="Miao G."/>
            <person name="Wang J."/>
            <person name="Wang Q."/>
            <person name="Steinberg C.E."/>
            <person name="Wang H."/>
            <person name="Li N."/>
            <person name="Qian L."/>
            <person name="Zhang G."/>
            <person name="Li Y."/>
            <person name="Yang H."/>
            <person name="Liu X."/>
            <person name="Wang J."/>
            <person name="Yin Y."/>
            <person name="Wang J."/>
        </authorList>
    </citation>
    <scope>NUCLEOTIDE SEQUENCE [LARGE SCALE GENOMIC DNA]</scope>
    <source>
        <strain evidence="12">05x7-T-G4-1.051#20</strain>
    </source>
</reference>
<dbReference type="EMBL" id="JH816447">
    <property type="protein sequence ID" value="EKC28678.1"/>
    <property type="molecule type" value="Genomic_DNA"/>
</dbReference>
<dbReference type="AlphaFoldDB" id="K1Q486"/>
<dbReference type="Gene3D" id="3.40.50.12190">
    <property type="match status" value="1"/>
</dbReference>
<sequence>MGIINGTAVKHASIGIIADTMSAVKKRTTRNSPNIREERNSEELDTSQEDSYTGDEDQKRNESPESLKTRKLSKSPTASPKESTRKRKPSKSIQEKGATPSTELQRTFTTQDKDFWKKIKVPVLRVIKEEEPEYPAVLLLVVPKGESTSQTATCLAKKYRSNLSKLYRGSGNINEAYIDAQTLSSSGSVENIKYDLDNKIKELLDNTNTELPTMVIDHIEALDPNVMLLFHGYCDGDYAPHKKALILFVLHTNLDSKEIKNLDRTVDGLLQSLWGKNLDADKIPPLIARIANNKAMIHEEKMSSLTNSGC</sequence>
<accession>K1Q486</accession>
<feature type="region of interest" description="Disordered" evidence="10">
    <location>
        <begin position="22"/>
        <end position="104"/>
    </location>
</feature>
<evidence type="ECO:0000259" key="11">
    <source>
        <dbReference type="Pfam" id="PF05609"/>
    </source>
</evidence>
<comment type="subcellular location">
    <subcellularLocation>
        <location evidence="9">Endomembrane system</location>
        <topology evidence="9">Single-pass membrane protein</topology>
    </subcellularLocation>
    <subcellularLocation>
        <location evidence="1">Nucleus envelope</location>
    </subcellularLocation>
</comment>
<evidence type="ECO:0000256" key="2">
    <source>
        <dbReference type="ARBA" id="ARBA00007860"/>
    </source>
</evidence>
<evidence type="ECO:0000256" key="10">
    <source>
        <dbReference type="SAM" id="MobiDB-lite"/>
    </source>
</evidence>
<gene>
    <name evidence="12" type="ORF">CGI_10018932</name>
</gene>
<dbReference type="Pfam" id="PF05609">
    <property type="entry name" value="LAP1_C"/>
    <property type="match status" value="1"/>
</dbReference>
<evidence type="ECO:0000313" key="12">
    <source>
        <dbReference type="EMBL" id="EKC28678.1"/>
    </source>
</evidence>
<organism evidence="12">
    <name type="scientific">Magallana gigas</name>
    <name type="common">Pacific oyster</name>
    <name type="synonym">Crassostrea gigas</name>
    <dbReference type="NCBI Taxonomy" id="29159"/>
    <lineage>
        <taxon>Eukaryota</taxon>
        <taxon>Metazoa</taxon>
        <taxon>Spiralia</taxon>
        <taxon>Lophotrochozoa</taxon>
        <taxon>Mollusca</taxon>
        <taxon>Bivalvia</taxon>
        <taxon>Autobranchia</taxon>
        <taxon>Pteriomorphia</taxon>
        <taxon>Ostreida</taxon>
        <taxon>Ostreoidea</taxon>
        <taxon>Ostreidae</taxon>
        <taxon>Magallana</taxon>
    </lineage>
</organism>
<dbReference type="GO" id="GO:0061024">
    <property type="term" value="P:membrane organization"/>
    <property type="evidence" value="ECO:0007669"/>
    <property type="project" value="TreeGrafter"/>
</dbReference>
<proteinExistence type="inferred from homology"/>
<dbReference type="InParanoid" id="K1Q486"/>
<evidence type="ECO:0000256" key="3">
    <source>
        <dbReference type="ARBA" id="ARBA00022553"/>
    </source>
</evidence>
<evidence type="ECO:0000256" key="5">
    <source>
        <dbReference type="ARBA" id="ARBA00022989"/>
    </source>
</evidence>
<feature type="domain" description="Torsin-1A-interacting protein 1/2 AAA+ activator" evidence="11">
    <location>
        <begin position="102"/>
        <end position="252"/>
    </location>
</feature>
<keyword evidence="7" id="KW-0325">Glycoprotein</keyword>
<evidence type="ECO:0000256" key="9">
    <source>
        <dbReference type="ARBA" id="ARBA00037847"/>
    </source>
</evidence>
<feature type="compositionally biased region" description="Basic and acidic residues" evidence="10">
    <location>
        <begin position="56"/>
        <end position="68"/>
    </location>
</feature>
<dbReference type="HOGENOM" id="CLU_897879_0_0_1"/>
<evidence type="ECO:0000256" key="7">
    <source>
        <dbReference type="ARBA" id="ARBA00023180"/>
    </source>
</evidence>
<protein>
    <recommendedName>
        <fullName evidence="11">Torsin-1A-interacting protein 1/2 AAA+ activator domain-containing protein</fullName>
    </recommendedName>
</protein>
<dbReference type="GO" id="GO:0001671">
    <property type="term" value="F:ATPase activator activity"/>
    <property type="evidence" value="ECO:0007669"/>
    <property type="project" value="InterPro"/>
</dbReference>
<feature type="compositionally biased region" description="Acidic residues" evidence="10">
    <location>
        <begin position="43"/>
        <end position="55"/>
    </location>
</feature>